<dbReference type="PANTHER" id="PTHR43861:SF1">
    <property type="entry name" value="TRANS-ACONITATE 2-METHYLTRANSFERASE"/>
    <property type="match status" value="1"/>
</dbReference>
<dbReference type="CDD" id="cd02440">
    <property type="entry name" value="AdoMet_MTases"/>
    <property type="match status" value="1"/>
</dbReference>
<dbReference type="PANTHER" id="PTHR43861">
    <property type="entry name" value="TRANS-ACONITATE 2-METHYLTRANSFERASE-RELATED"/>
    <property type="match status" value="1"/>
</dbReference>
<dbReference type="InterPro" id="IPR029063">
    <property type="entry name" value="SAM-dependent_MTases_sf"/>
</dbReference>
<keyword evidence="2" id="KW-0489">Methyltransferase</keyword>
<name>A0A411PLP5_9GAMM</name>
<sequence length="278" mass="29988">MTSKPNVANTFSQAATCYKQHDVVQRQTASRLHELMHKQDIAAPLKGPLLDIGCGPGTDFSAFSQVDQVTGVDIAPGMLAQLGANFPEYQTLQCDVQNLTLSDDCTANVYSNLALQWCDNLPKATSQLNRVLLPSGNCFIATVVDGSLPELKALGFRVNRFLSMPKVMSAFGVVSGANLQAVTGEPCASEQSLVSQNWLIKHAKVEKVTVHFDSLKSLLYSIKGVGASVSSDSEAGEALTKSQWRQRQKLAEGLRTTEGIPLTYHIAIIHAEKLATKA</sequence>
<gene>
    <name evidence="2" type="ORF">EXU30_18420</name>
</gene>
<dbReference type="InterPro" id="IPR013216">
    <property type="entry name" value="Methyltransf_11"/>
</dbReference>
<dbReference type="GO" id="GO:0008757">
    <property type="term" value="F:S-adenosylmethionine-dependent methyltransferase activity"/>
    <property type="evidence" value="ECO:0007669"/>
    <property type="project" value="InterPro"/>
</dbReference>
<feature type="domain" description="Methyltransferase type 11" evidence="1">
    <location>
        <begin position="50"/>
        <end position="140"/>
    </location>
</feature>
<evidence type="ECO:0000259" key="1">
    <source>
        <dbReference type="Pfam" id="PF08241"/>
    </source>
</evidence>
<dbReference type="RefSeq" id="WP_130602515.1">
    <property type="nucleotide sequence ID" value="NZ_CP036200.1"/>
</dbReference>
<evidence type="ECO:0000313" key="2">
    <source>
        <dbReference type="EMBL" id="QBF84421.1"/>
    </source>
</evidence>
<dbReference type="KEGG" id="smai:EXU30_18420"/>
<protein>
    <submittedName>
        <fullName evidence="2">Methyltransferase domain-containing protein</fullName>
    </submittedName>
</protein>
<dbReference type="SUPFAM" id="SSF53335">
    <property type="entry name" value="S-adenosyl-L-methionine-dependent methyltransferases"/>
    <property type="match status" value="1"/>
</dbReference>
<accession>A0A411PLP5</accession>
<dbReference type="Proteomes" id="UP000291106">
    <property type="component" value="Chromosome"/>
</dbReference>
<dbReference type="OrthoDB" id="9760689at2"/>
<dbReference type="AlphaFoldDB" id="A0A411PLP5"/>
<dbReference type="GO" id="GO:0032259">
    <property type="term" value="P:methylation"/>
    <property type="evidence" value="ECO:0007669"/>
    <property type="project" value="UniProtKB-KW"/>
</dbReference>
<dbReference type="EMBL" id="CP036200">
    <property type="protein sequence ID" value="QBF84421.1"/>
    <property type="molecule type" value="Genomic_DNA"/>
</dbReference>
<dbReference type="Pfam" id="PF08241">
    <property type="entry name" value="Methyltransf_11"/>
    <property type="match status" value="1"/>
</dbReference>
<proteinExistence type="predicted"/>
<keyword evidence="3" id="KW-1185">Reference proteome</keyword>
<evidence type="ECO:0000313" key="3">
    <source>
        <dbReference type="Proteomes" id="UP000291106"/>
    </source>
</evidence>
<dbReference type="Gene3D" id="3.40.50.150">
    <property type="entry name" value="Vaccinia Virus protein VP39"/>
    <property type="match status" value="1"/>
</dbReference>
<reference evidence="2 3" key="1">
    <citation type="submission" date="2019-02" db="EMBL/GenBank/DDBJ databases">
        <title>Shewanella sp. D4-2 isolated from Dokdo Island.</title>
        <authorList>
            <person name="Baek K."/>
        </authorList>
    </citation>
    <scope>NUCLEOTIDE SEQUENCE [LARGE SCALE GENOMIC DNA]</scope>
    <source>
        <strain evidence="2 3">D4-2</strain>
    </source>
</reference>
<organism evidence="2 3">
    <name type="scientific">Shewanella maritima</name>
    <dbReference type="NCBI Taxonomy" id="2520507"/>
    <lineage>
        <taxon>Bacteria</taxon>
        <taxon>Pseudomonadati</taxon>
        <taxon>Pseudomonadota</taxon>
        <taxon>Gammaproteobacteria</taxon>
        <taxon>Alteromonadales</taxon>
        <taxon>Shewanellaceae</taxon>
        <taxon>Shewanella</taxon>
    </lineage>
</organism>
<keyword evidence="2" id="KW-0808">Transferase</keyword>